<keyword evidence="3" id="KW-1185">Reference proteome</keyword>
<dbReference type="AlphaFoldDB" id="A0A316TSI3"/>
<dbReference type="EMBL" id="QGGB01000011">
    <property type="protein sequence ID" value="PWN05192.1"/>
    <property type="molecule type" value="Genomic_DNA"/>
</dbReference>
<accession>A0A316TSI3</accession>
<evidence type="ECO:0000256" key="1">
    <source>
        <dbReference type="SAM" id="MobiDB-lite"/>
    </source>
</evidence>
<comment type="caution">
    <text evidence="2">The sequence shown here is derived from an EMBL/GenBank/DDBJ whole genome shotgun (WGS) entry which is preliminary data.</text>
</comment>
<feature type="region of interest" description="Disordered" evidence="1">
    <location>
        <begin position="101"/>
        <end position="157"/>
    </location>
</feature>
<reference evidence="2 3" key="1">
    <citation type="submission" date="2018-05" db="EMBL/GenBank/DDBJ databases">
        <title>Rhodohalobacter halophilus gen. nov., sp. nov., a moderately halophilic member of the family Balneolaceae.</title>
        <authorList>
            <person name="Liu Z.-W."/>
        </authorList>
    </citation>
    <scope>NUCLEOTIDE SEQUENCE [LARGE SCALE GENOMIC DNA]</scope>
    <source>
        <strain evidence="2 3">8A47</strain>
    </source>
</reference>
<sequence>MILRTFKAPTLIEARKKAVDEYGSHFIILESREASGRSPAQVTVGIQKETEHRRQEKTHASGMNEPSAKHDSQQAGTFFEPFLKQFGNLVASSTETLKTLRSDAASASKTDGTESALKNRTGARSVQGVTFERSSAGRSGTGASPDMPELSAPANISTDTVSGLTKETDIVTDEKRKEATEFRQHYRRPSPPRATAGAQMGALSRKVSYLEKLILELHPASSTGFSNETWYRHLRQCGFPASLLDAWAEQTSGRPAFTREELDSSEIKSHLFDKIDSFFTPRSMHDDHPFHLFSCFEGTDPIPMMRAVLQHNKRRGVKTRVALLFSSRFDLDEQGLMMMEMLTFHKIETETVVSHRDWERLLESRHKNETILASAIPLHMDHDEISERWDHMNRILGERHSVKHHLLAHSIQNPEAVCGVLPSEHPFTPDFISLTHFGAARGSLGNLAAYRDSLQCPFGYLHHLTHSDAAADALFSKPATSLLKTDSTISALNKIAG</sequence>
<feature type="compositionally biased region" description="Low complexity" evidence="1">
    <location>
        <begin position="133"/>
        <end position="144"/>
    </location>
</feature>
<feature type="compositionally biased region" description="Polar residues" evidence="1">
    <location>
        <begin position="116"/>
        <end position="128"/>
    </location>
</feature>
<name>A0A316TSI3_9BACT</name>
<feature type="compositionally biased region" description="Polar residues" evidence="1">
    <location>
        <begin position="101"/>
        <end position="110"/>
    </location>
</feature>
<feature type="compositionally biased region" description="Basic and acidic residues" evidence="1">
    <location>
        <begin position="48"/>
        <end position="59"/>
    </location>
</feature>
<feature type="region of interest" description="Disordered" evidence="1">
    <location>
        <begin position="179"/>
        <end position="198"/>
    </location>
</feature>
<evidence type="ECO:0000313" key="3">
    <source>
        <dbReference type="Proteomes" id="UP000245533"/>
    </source>
</evidence>
<proteinExistence type="predicted"/>
<protein>
    <submittedName>
        <fullName evidence="2">Uncharacterized protein</fullName>
    </submittedName>
</protein>
<organism evidence="2 3">
    <name type="scientific">Rhodohalobacter mucosus</name>
    <dbReference type="NCBI Taxonomy" id="2079485"/>
    <lineage>
        <taxon>Bacteria</taxon>
        <taxon>Pseudomonadati</taxon>
        <taxon>Balneolota</taxon>
        <taxon>Balneolia</taxon>
        <taxon>Balneolales</taxon>
        <taxon>Balneolaceae</taxon>
        <taxon>Rhodohalobacter</taxon>
    </lineage>
</organism>
<dbReference type="RefSeq" id="WP_109648100.1">
    <property type="nucleotide sequence ID" value="NZ_QGGB01000011.1"/>
</dbReference>
<evidence type="ECO:0000313" key="2">
    <source>
        <dbReference type="EMBL" id="PWN05192.1"/>
    </source>
</evidence>
<feature type="region of interest" description="Disordered" evidence="1">
    <location>
        <begin position="47"/>
        <end position="71"/>
    </location>
</feature>
<dbReference type="Proteomes" id="UP000245533">
    <property type="component" value="Unassembled WGS sequence"/>
</dbReference>
<gene>
    <name evidence="2" type="ORF">DDZ15_15825</name>
</gene>